<dbReference type="Pfam" id="PF01597">
    <property type="entry name" value="GCV_H"/>
    <property type="match status" value="1"/>
</dbReference>
<dbReference type="InterPro" id="IPR011053">
    <property type="entry name" value="Single_hybrid_motif"/>
</dbReference>
<dbReference type="HAMAP" id="MF_00272">
    <property type="entry name" value="GcvH"/>
    <property type="match status" value="1"/>
</dbReference>
<dbReference type="HOGENOM" id="CLU_097408_2_0_0"/>
<dbReference type="PROSITE" id="PS50968">
    <property type="entry name" value="BIOTINYL_LIPOYL"/>
    <property type="match status" value="1"/>
</dbReference>
<comment type="function">
    <text evidence="3">The glycine cleavage system catalyzes the degradation of glycine. The H protein shuttles the methylamine group of glycine from the P protein to the T protein.</text>
</comment>
<dbReference type="Gene3D" id="2.40.50.100">
    <property type="match status" value="1"/>
</dbReference>
<name>I0IJ29_PHYMF</name>
<dbReference type="EMBL" id="AP012338">
    <property type="protein sequence ID" value="BAM05267.1"/>
    <property type="molecule type" value="Genomic_DNA"/>
</dbReference>
<evidence type="ECO:0000256" key="4">
    <source>
        <dbReference type="PIRSR" id="PIRSR617453-50"/>
    </source>
</evidence>
<dbReference type="KEGG" id="phm:PSMK_31080"/>
<proteinExistence type="inferred from homology"/>
<sequence length="124" mass="13538">MDTPDDRRYLPSHEWHRLLDDGTVEVGISAFAVDELTDITYVEASAAAGDRVAANEPFGEIESVKATSELYCGLDGTVTEINPAVIERPETINDDCYGTGWILRLKPDDAEQMSGLLEASAYAK</sequence>
<dbReference type="GO" id="GO:0009249">
    <property type="term" value="P:protein lipoylation"/>
    <property type="evidence" value="ECO:0007669"/>
    <property type="project" value="TreeGrafter"/>
</dbReference>
<feature type="domain" description="Lipoyl-binding" evidence="5">
    <location>
        <begin position="23"/>
        <end position="106"/>
    </location>
</feature>
<dbReference type="InterPro" id="IPR002930">
    <property type="entry name" value="GCV_H"/>
</dbReference>
<evidence type="ECO:0000256" key="3">
    <source>
        <dbReference type="HAMAP-Rule" id="MF_00272"/>
    </source>
</evidence>
<comment type="similarity">
    <text evidence="1 3">Belongs to the GcvH family.</text>
</comment>
<evidence type="ECO:0000256" key="1">
    <source>
        <dbReference type="ARBA" id="ARBA00009249"/>
    </source>
</evidence>
<dbReference type="NCBIfam" id="NF002270">
    <property type="entry name" value="PRK01202.1"/>
    <property type="match status" value="1"/>
</dbReference>
<organism evidence="6 7">
    <name type="scientific">Phycisphaera mikurensis (strain NBRC 102666 / KCTC 22515 / FYK2301M01)</name>
    <dbReference type="NCBI Taxonomy" id="1142394"/>
    <lineage>
        <taxon>Bacteria</taxon>
        <taxon>Pseudomonadati</taxon>
        <taxon>Planctomycetota</taxon>
        <taxon>Phycisphaerae</taxon>
        <taxon>Phycisphaerales</taxon>
        <taxon>Phycisphaeraceae</taxon>
        <taxon>Phycisphaera</taxon>
    </lineage>
</organism>
<dbReference type="SUPFAM" id="SSF51230">
    <property type="entry name" value="Single hybrid motif"/>
    <property type="match status" value="1"/>
</dbReference>
<dbReference type="RefSeq" id="WP_014438471.1">
    <property type="nucleotide sequence ID" value="NC_017080.1"/>
</dbReference>
<protein>
    <recommendedName>
        <fullName evidence="3">Glycine cleavage system H protein</fullName>
    </recommendedName>
</protein>
<gene>
    <name evidence="3 6" type="primary">gcvH</name>
    <name evidence="6" type="ordered locus">PSMK_31080</name>
</gene>
<dbReference type="PANTHER" id="PTHR11715">
    <property type="entry name" value="GLYCINE CLEAVAGE SYSTEM H PROTEIN"/>
    <property type="match status" value="1"/>
</dbReference>
<dbReference type="GO" id="GO:0019464">
    <property type="term" value="P:glycine decarboxylation via glycine cleavage system"/>
    <property type="evidence" value="ECO:0007669"/>
    <property type="project" value="UniProtKB-UniRule"/>
</dbReference>
<dbReference type="InterPro" id="IPR017453">
    <property type="entry name" value="GCV_H_sub"/>
</dbReference>
<comment type="cofactor">
    <cofactor evidence="3">
        <name>(R)-lipoate</name>
        <dbReference type="ChEBI" id="CHEBI:83088"/>
    </cofactor>
    <text evidence="3">Binds 1 lipoyl cofactor covalently.</text>
</comment>
<dbReference type="Proteomes" id="UP000007881">
    <property type="component" value="Chromosome"/>
</dbReference>
<dbReference type="PANTHER" id="PTHR11715:SF3">
    <property type="entry name" value="GLYCINE CLEAVAGE SYSTEM H PROTEIN-RELATED"/>
    <property type="match status" value="1"/>
</dbReference>
<keyword evidence="7" id="KW-1185">Reference proteome</keyword>
<dbReference type="STRING" id="1142394.PSMK_31080"/>
<dbReference type="GO" id="GO:0005960">
    <property type="term" value="C:glycine cleavage complex"/>
    <property type="evidence" value="ECO:0007669"/>
    <property type="project" value="InterPro"/>
</dbReference>
<keyword evidence="2 3" id="KW-0450">Lipoyl</keyword>
<dbReference type="InterPro" id="IPR000089">
    <property type="entry name" value="Biotin_lipoyl"/>
</dbReference>
<evidence type="ECO:0000259" key="5">
    <source>
        <dbReference type="PROSITE" id="PS50968"/>
    </source>
</evidence>
<dbReference type="GO" id="GO:0005829">
    <property type="term" value="C:cytosol"/>
    <property type="evidence" value="ECO:0007669"/>
    <property type="project" value="TreeGrafter"/>
</dbReference>
<dbReference type="InterPro" id="IPR033753">
    <property type="entry name" value="GCV_H/Fam206"/>
</dbReference>
<dbReference type="PROSITE" id="PS00189">
    <property type="entry name" value="LIPOYL"/>
    <property type="match status" value="1"/>
</dbReference>
<accession>I0IJ29</accession>
<feature type="modified residue" description="N6-lipoyllysine" evidence="3 4">
    <location>
        <position position="65"/>
    </location>
</feature>
<comment type="subunit">
    <text evidence="3">The glycine cleavage system is composed of four proteins: P, T, L and H.</text>
</comment>
<evidence type="ECO:0000313" key="6">
    <source>
        <dbReference type="EMBL" id="BAM05267.1"/>
    </source>
</evidence>
<evidence type="ECO:0000313" key="7">
    <source>
        <dbReference type="Proteomes" id="UP000007881"/>
    </source>
</evidence>
<dbReference type="InterPro" id="IPR003016">
    <property type="entry name" value="2-oxoA_DH_lipoyl-BS"/>
</dbReference>
<dbReference type="AlphaFoldDB" id="I0IJ29"/>
<reference evidence="6 7" key="1">
    <citation type="submission" date="2012-02" db="EMBL/GenBank/DDBJ databases">
        <title>Complete genome sequence of Phycisphaera mikurensis NBRC 102666.</title>
        <authorList>
            <person name="Ankai A."/>
            <person name="Hosoyama A."/>
            <person name="Terui Y."/>
            <person name="Sekine M."/>
            <person name="Fukai R."/>
            <person name="Kato Y."/>
            <person name="Nakamura S."/>
            <person name="Yamada-Narita S."/>
            <person name="Kawakoshi A."/>
            <person name="Fukunaga Y."/>
            <person name="Yamazaki S."/>
            <person name="Fujita N."/>
        </authorList>
    </citation>
    <scope>NUCLEOTIDE SEQUENCE [LARGE SCALE GENOMIC DNA]</scope>
    <source>
        <strain evidence="7">NBRC 102666 / KCTC 22515 / FYK2301M01</strain>
    </source>
</reference>
<dbReference type="CDD" id="cd06848">
    <property type="entry name" value="GCS_H"/>
    <property type="match status" value="1"/>
</dbReference>
<dbReference type="NCBIfam" id="TIGR00527">
    <property type="entry name" value="gcvH"/>
    <property type="match status" value="1"/>
</dbReference>
<evidence type="ECO:0000256" key="2">
    <source>
        <dbReference type="ARBA" id="ARBA00022823"/>
    </source>
</evidence>
<dbReference type="eggNOG" id="COG0509">
    <property type="taxonomic scope" value="Bacteria"/>
</dbReference>